<gene>
    <name evidence="1" type="ordered locus">PMT_1675</name>
</gene>
<name>Q7V597_PROMM</name>
<accession>Q7V597</accession>
<proteinExistence type="predicted"/>
<protein>
    <submittedName>
        <fullName evidence="1">Uncharacterized protein</fullName>
    </submittedName>
</protein>
<evidence type="ECO:0000313" key="1">
    <source>
        <dbReference type="EMBL" id="CAE21850.1"/>
    </source>
</evidence>
<dbReference type="HOGENOM" id="CLU_1685025_0_0_3"/>
<dbReference type="Proteomes" id="UP000001423">
    <property type="component" value="Chromosome"/>
</dbReference>
<organism evidence="1 2">
    <name type="scientific">Prochlorococcus marinus (strain MIT 9313)</name>
    <dbReference type="NCBI Taxonomy" id="74547"/>
    <lineage>
        <taxon>Bacteria</taxon>
        <taxon>Bacillati</taxon>
        <taxon>Cyanobacteriota</taxon>
        <taxon>Cyanophyceae</taxon>
        <taxon>Synechococcales</taxon>
        <taxon>Prochlorococcaceae</taxon>
        <taxon>Prochlorococcus</taxon>
    </lineage>
</organism>
<dbReference type="RefSeq" id="WP_011131042.1">
    <property type="nucleotide sequence ID" value="NC_005071.1"/>
</dbReference>
<evidence type="ECO:0000313" key="2">
    <source>
        <dbReference type="Proteomes" id="UP000001423"/>
    </source>
</evidence>
<reference evidence="1 2" key="1">
    <citation type="journal article" date="2003" name="Nature">
        <title>Genome divergence in two Prochlorococcus ecotypes reflects oceanic niche differentiation.</title>
        <authorList>
            <person name="Rocap G."/>
            <person name="Larimer F.W."/>
            <person name="Lamerdin J.E."/>
            <person name="Malfatti S."/>
            <person name="Chain P."/>
            <person name="Ahlgren N.A."/>
            <person name="Arellano A."/>
            <person name="Coleman M."/>
            <person name="Hauser L."/>
            <person name="Hess W.R."/>
            <person name="Johnson Z.I."/>
            <person name="Land M.L."/>
            <person name="Lindell D."/>
            <person name="Post A.F."/>
            <person name="Regala W."/>
            <person name="Shah M."/>
            <person name="Shaw S.L."/>
            <person name="Steglich C."/>
            <person name="Sullivan M.B."/>
            <person name="Ting C.S."/>
            <person name="Tolonen A."/>
            <person name="Webb E.A."/>
            <person name="Zinser E.R."/>
            <person name="Chisholm S.W."/>
        </authorList>
    </citation>
    <scope>NUCLEOTIDE SEQUENCE [LARGE SCALE GENOMIC DNA]</scope>
    <source>
        <strain evidence="2">MIT 9313</strain>
    </source>
</reference>
<dbReference type="KEGG" id="pmt:PMT_1675"/>
<keyword evidence="2" id="KW-1185">Reference proteome</keyword>
<dbReference type="EMBL" id="BX548175">
    <property type="protein sequence ID" value="CAE21850.1"/>
    <property type="molecule type" value="Genomic_DNA"/>
</dbReference>
<dbReference type="AlphaFoldDB" id="Q7V597"/>
<sequence length="156" mass="17193">MTVSENKASFEKLLSKQLHGFSQLSEALILRLIQLEERVATLESSQCLKDDGCHEATKKLLVDSEERVRHLQGLLDVDPGRCTSFNLAYAISSEGQTLQEVKPENSESDQTFNLKTEDFQAEGNVDQCLENGDGASDDDVGDTQCVEDAQTNLLLA</sequence>